<reference evidence="1 2" key="1">
    <citation type="journal article" date="2021" name="Hortic Res">
        <title>High-quality reference genome and annotation aids understanding of berry development for evergreen blueberry (Vaccinium darrowii).</title>
        <authorList>
            <person name="Yu J."/>
            <person name="Hulse-Kemp A.M."/>
            <person name="Babiker E."/>
            <person name="Staton M."/>
        </authorList>
    </citation>
    <scope>NUCLEOTIDE SEQUENCE [LARGE SCALE GENOMIC DNA]</scope>
    <source>
        <strain evidence="2">cv. NJ 8807/NJ 8810</strain>
        <tissue evidence="1">Young leaf</tissue>
    </source>
</reference>
<organism evidence="1 2">
    <name type="scientific">Vaccinium darrowii</name>
    <dbReference type="NCBI Taxonomy" id="229202"/>
    <lineage>
        <taxon>Eukaryota</taxon>
        <taxon>Viridiplantae</taxon>
        <taxon>Streptophyta</taxon>
        <taxon>Embryophyta</taxon>
        <taxon>Tracheophyta</taxon>
        <taxon>Spermatophyta</taxon>
        <taxon>Magnoliopsida</taxon>
        <taxon>eudicotyledons</taxon>
        <taxon>Gunneridae</taxon>
        <taxon>Pentapetalae</taxon>
        <taxon>asterids</taxon>
        <taxon>Ericales</taxon>
        <taxon>Ericaceae</taxon>
        <taxon>Vaccinioideae</taxon>
        <taxon>Vaccinieae</taxon>
        <taxon>Vaccinium</taxon>
    </lineage>
</organism>
<dbReference type="Proteomes" id="UP000828048">
    <property type="component" value="Chromosome 3"/>
</dbReference>
<dbReference type="EMBL" id="CM037153">
    <property type="protein sequence ID" value="KAH7857619.1"/>
    <property type="molecule type" value="Genomic_DNA"/>
</dbReference>
<protein>
    <submittedName>
        <fullName evidence="1">Uncharacterized protein</fullName>
    </submittedName>
</protein>
<proteinExistence type="predicted"/>
<accession>A0ACB7YWK9</accession>
<keyword evidence="2" id="KW-1185">Reference proteome</keyword>
<sequence length="718" mass="81821">MQLFNQTYLFDIDLNCVMIVGMFIDSLCVFLPVQDCFSIGMDISTENNESPILDAESNKQRRKKSIVWEYFTIETVGADCTRACCKQCKKSFAYITGSKLAGTSHLKRHIVLGICPVSRRNQEKNQSTPHLPGLKSNGAASVTDPRRKRYRTTPVFPVLPFNQDIGNHELAKMIILHEYPLNIVEHHGFIDFVRTLQPKFNIASVDSIEMDCLGVYLSEKQRLLNLICGIPGQVSLTLDLRTTDETIGYVFLRGHFVDVDWRLQRRILSVIMVPFADSEVAFNHAVKRCLNDWGLDSKLFTLTFDESFANITVRENLRGLLSIRNPLVLNGQLLIGSCYARVLASLAQDALGSMRETIKKVRESVKYVKTSELIGEKFIELKQQLQVPSMKSLTIDNQTKWNTTYHMLVAALELKEVFSCLDTSDPNYNETPTTDDWKQLETLCTYLKLLFEAANVLITTPHPTANVFFHDVWKIQFELTHGSLSNDPFVSTLIKPLKEKFDQYWKKTNLVLAIAAVMDPRFKMKLVDFSFSRTYGNDAENWIRIVEEGVHELFLEYVVESLPPPTFMEDANELVTKTELVEEGETLFSSYDGLLDFEVYLSEITGNQHMKSELDQYLEEPVLPRVQEFDVLGWWKLNMSKYPTLSKMASDVLSIPVSTVAPDSVFDTVSKKMDSYSASLRPVTVEALICVKDWIRYGSSVQCRSSEISTAIVKMENR</sequence>
<comment type="caution">
    <text evidence="1">The sequence shown here is derived from an EMBL/GenBank/DDBJ whole genome shotgun (WGS) entry which is preliminary data.</text>
</comment>
<evidence type="ECO:0000313" key="1">
    <source>
        <dbReference type="EMBL" id="KAH7857619.1"/>
    </source>
</evidence>
<evidence type="ECO:0000313" key="2">
    <source>
        <dbReference type="Proteomes" id="UP000828048"/>
    </source>
</evidence>
<name>A0ACB7YWK9_9ERIC</name>
<gene>
    <name evidence="1" type="ORF">Vadar_014628</name>
</gene>